<evidence type="ECO:0000256" key="2">
    <source>
        <dbReference type="PROSITE-ProRule" id="PRU00176"/>
    </source>
</evidence>
<dbReference type="PANTHER" id="PTHR23236:SF11">
    <property type="entry name" value="EUKARYOTIC TRANSLATION INITIATION FACTOR 4H"/>
    <property type="match status" value="1"/>
</dbReference>
<dbReference type="InterPro" id="IPR012677">
    <property type="entry name" value="Nucleotide-bd_a/b_plait_sf"/>
</dbReference>
<organism evidence="5 6">
    <name type="scientific">Phialemonium thermophilum</name>
    <dbReference type="NCBI Taxonomy" id="223376"/>
    <lineage>
        <taxon>Eukaryota</taxon>
        <taxon>Fungi</taxon>
        <taxon>Dikarya</taxon>
        <taxon>Ascomycota</taxon>
        <taxon>Pezizomycotina</taxon>
        <taxon>Sordariomycetes</taxon>
        <taxon>Sordariomycetidae</taxon>
        <taxon>Cephalothecales</taxon>
        <taxon>Cephalothecaceae</taxon>
        <taxon>Phialemonium</taxon>
    </lineage>
</organism>
<feature type="compositionally biased region" description="Basic and acidic residues" evidence="3">
    <location>
        <begin position="187"/>
        <end position="201"/>
    </location>
</feature>
<feature type="compositionally biased region" description="Low complexity" evidence="3">
    <location>
        <begin position="525"/>
        <end position="555"/>
    </location>
</feature>
<protein>
    <recommendedName>
        <fullName evidence="4">RRM domain-containing protein</fullName>
    </recommendedName>
</protein>
<evidence type="ECO:0000256" key="1">
    <source>
        <dbReference type="ARBA" id="ARBA00022884"/>
    </source>
</evidence>
<feature type="compositionally biased region" description="Basic and acidic residues" evidence="3">
    <location>
        <begin position="348"/>
        <end position="412"/>
    </location>
</feature>
<evidence type="ECO:0000256" key="3">
    <source>
        <dbReference type="SAM" id="MobiDB-lite"/>
    </source>
</evidence>
<dbReference type="InterPro" id="IPR035979">
    <property type="entry name" value="RBD_domain_sf"/>
</dbReference>
<evidence type="ECO:0000313" key="5">
    <source>
        <dbReference type="EMBL" id="KAL1864403.1"/>
    </source>
</evidence>
<feature type="compositionally biased region" description="Basic and acidic residues" evidence="3">
    <location>
        <begin position="243"/>
        <end position="271"/>
    </location>
</feature>
<feature type="region of interest" description="Disordered" evidence="3">
    <location>
        <begin position="135"/>
        <end position="580"/>
    </location>
</feature>
<feature type="compositionally biased region" description="Basic and acidic residues" evidence="3">
    <location>
        <begin position="211"/>
        <end position="230"/>
    </location>
</feature>
<dbReference type="Pfam" id="PF00076">
    <property type="entry name" value="RRM_1"/>
    <property type="match status" value="1"/>
</dbReference>
<dbReference type="InterPro" id="IPR000504">
    <property type="entry name" value="RRM_dom"/>
</dbReference>
<gene>
    <name evidence="5" type="ORF">VTK73DRAFT_5902</name>
</gene>
<proteinExistence type="predicted"/>
<reference evidence="5 6" key="1">
    <citation type="journal article" date="2024" name="Commun. Biol.">
        <title>Comparative genomic analysis of thermophilic fungi reveals convergent evolutionary adaptations and gene losses.</title>
        <authorList>
            <person name="Steindorff A.S."/>
            <person name="Aguilar-Pontes M.V."/>
            <person name="Robinson A.J."/>
            <person name="Andreopoulos B."/>
            <person name="LaButti K."/>
            <person name="Kuo A."/>
            <person name="Mondo S."/>
            <person name="Riley R."/>
            <person name="Otillar R."/>
            <person name="Haridas S."/>
            <person name="Lipzen A."/>
            <person name="Grimwood J."/>
            <person name="Schmutz J."/>
            <person name="Clum A."/>
            <person name="Reid I.D."/>
            <person name="Moisan M.C."/>
            <person name="Butler G."/>
            <person name="Nguyen T.T.M."/>
            <person name="Dewar K."/>
            <person name="Conant G."/>
            <person name="Drula E."/>
            <person name="Henrissat B."/>
            <person name="Hansel C."/>
            <person name="Singer S."/>
            <person name="Hutchinson M.I."/>
            <person name="de Vries R.P."/>
            <person name="Natvig D.O."/>
            <person name="Powell A.J."/>
            <person name="Tsang A."/>
            <person name="Grigoriev I.V."/>
        </authorList>
    </citation>
    <scope>NUCLEOTIDE SEQUENCE [LARGE SCALE GENOMIC DNA]</scope>
    <source>
        <strain evidence="5 6">ATCC 24622</strain>
    </source>
</reference>
<dbReference type="Gene3D" id="3.30.70.330">
    <property type="match status" value="1"/>
</dbReference>
<dbReference type="SMART" id="SM00360">
    <property type="entry name" value="RRM"/>
    <property type="match status" value="1"/>
</dbReference>
<keyword evidence="1 2" id="KW-0694">RNA-binding</keyword>
<comment type="caution">
    <text evidence="5">The sequence shown here is derived from an EMBL/GenBank/DDBJ whole genome shotgun (WGS) entry which is preliminary data.</text>
</comment>
<keyword evidence="6" id="KW-1185">Reference proteome</keyword>
<dbReference type="SUPFAM" id="SSF54928">
    <property type="entry name" value="RNA-binding domain, RBD"/>
    <property type="match status" value="1"/>
</dbReference>
<dbReference type="EMBL" id="JAZHXJ010000330">
    <property type="protein sequence ID" value="KAL1864403.1"/>
    <property type="molecule type" value="Genomic_DNA"/>
</dbReference>
<evidence type="ECO:0000259" key="4">
    <source>
        <dbReference type="PROSITE" id="PS50102"/>
    </source>
</evidence>
<feature type="domain" description="RRM" evidence="4">
    <location>
        <begin position="60"/>
        <end position="136"/>
    </location>
</feature>
<dbReference type="PANTHER" id="PTHR23236">
    <property type="entry name" value="EUKARYOTIC TRANSLATION INITIATION FACTOR 4B/4H"/>
    <property type="match status" value="1"/>
</dbReference>
<feature type="compositionally biased region" description="Basic and acidic residues" evidence="3">
    <location>
        <begin position="135"/>
        <end position="154"/>
    </location>
</feature>
<evidence type="ECO:0000313" key="6">
    <source>
        <dbReference type="Proteomes" id="UP001586593"/>
    </source>
</evidence>
<feature type="compositionally biased region" description="Low complexity" evidence="3">
    <location>
        <begin position="320"/>
        <end position="338"/>
    </location>
</feature>
<sequence>MAVLGPTRLKIPLLLPLPLPDRRPAYTSSYGTSNYGTGDRGGYHSIRDNLPQKLPEKPPYTAHLGNLSYDATVDTLNDFFAACNPISVRIIEDREQNRPKGFAYVEFADLEGLKTALTYDGKTFEGRSIRIKVADPPKDRMGGESTRDFSDWTRKGPLADLPPRGGDRRASGHEFDRRGSREPAGSDDGKVRDFNNWERRGPLSPLPQADRPPRDGSRSRTLESRSESYRTRRASPAWGPGEARQDGSRPPRREFSDRPERVPSAAERDISWRSNMRPDPQVRSPVASREGSEAPPSPAAQVATLASGRPKLQLAKRTVSEAPATSPATSTSDSKSSPFGGARPIDTAAREREIEEKRLAALKAKKEAEEKEKEERRLAKEAAAKEAAAKEAAEKEAAEKAAAEKIAAEKAQADAASAAEEAAKKEGEVAEGNKADGGSDESKTTAAHEGAASTSAQNGEQKVPSRPREPRGESAASNRSPRAFESGNWRQPSGEQRSGGRGGHIPSGPRRGGPPRGPRGESGRPPRGGVNGNGPTTPRQPQTPQTPTTAEADPAAPEEEGWTVVNKARRSQNVRPPVSS</sequence>
<accession>A0ABR3WLE4</accession>
<feature type="compositionally biased region" description="Basic and acidic residues" evidence="3">
    <location>
        <begin position="421"/>
        <end position="434"/>
    </location>
</feature>
<name>A0ABR3WLE4_9PEZI</name>
<dbReference type="PROSITE" id="PS50102">
    <property type="entry name" value="RRM"/>
    <property type="match status" value="1"/>
</dbReference>
<dbReference type="Proteomes" id="UP001586593">
    <property type="component" value="Unassembled WGS sequence"/>
</dbReference>
<feature type="compositionally biased region" description="Basic and acidic residues" evidence="3">
    <location>
        <begin position="165"/>
        <end position="181"/>
    </location>
</feature>